<dbReference type="OrthoDB" id="4393931at2"/>
<dbReference type="Pfam" id="PF18849">
    <property type="entry name" value="baeRF_family7"/>
    <property type="match status" value="1"/>
</dbReference>
<dbReference type="EMBL" id="FOQA01000004">
    <property type="protein sequence ID" value="SFH87953.1"/>
    <property type="molecule type" value="Genomic_DNA"/>
</dbReference>
<dbReference type="InterPro" id="IPR040837">
    <property type="entry name" value="Bact_RF_family7"/>
</dbReference>
<proteinExistence type="predicted"/>
<accession>A0A1I3DMQ4</accession>
<name>A0A1I3DMQ4_9FIRM</name>
<dbReference type="AlphaFoldDB" id="A0A1I3DMQ4"/>
<sequence>MKSFTKEDLQELMNIKESPCISFFLPTDPIGTEAQQNRIRLKNLTRQAEEQLKESGCRHNEVSKLLSPIDTLLNDSIFWSHQQDGLAIFVSPNEFRYYRLPLSFNMLTEVGQQFHLKPLMPLLTQDHQFYLLTLSQNQIRLFQGSPHSIYPLDLDGIPESLSEALRYDDLEKQLQFNTRSPQGGDGKRAASFHGQGIGMENTKKDLLQFFHKVDKGIQEKMTQPESPLVLAGVEYLFPIYREANTYPQLVDTGITGNPEDMTLKKLHQESLKVVLPLYQQSQEKALHQFAELEGTGRASRQLEDIVLASLHGRIETIFVLKGAQCWGTVNDNSTKVILDDEPAPENKDLFNLAAQQTYLNNGSVYVLSAEEMPGNSTLAAVFRY</sequence>
<dbReference type="STRING" id="69895.SAMN05192551_10424"/>
<keyword evidence="2" id="KW-1185">Reference proteome</keyword>
<reference evidence="2" key="1">
    <citation type="submission" date="2016-10" db="EMBL/GenBank/DDBJ databases">
        <authorList>
            <person name="Varghese N."/>
            <person name="Submissions S."/>
        </authorList>
    </citation>
    <scope>NUCLEOTIDE SEQUENCE [LARGE SCALE GENOMIC DNA]</scope>
    <source>
        <strain evidence="2">Z-7934</strain>
    </source>
</reference>
<organism evidence="1 2">
    <name type="scientific">Tindallia magadiensis</name>
    <dbReference type="NCBI Taxonomy" id="69895"/>
    <lineage>
        <taxon>Bacteria</taxon>
        <taxon>Bacillati</taxon>
        <taxon>Bacillota</taxon>
        <taxon>Clostridia</taxon>
        <taxon>Peptostreptococcales</taxon>
        <taxon>Tindalliaceae</taxon>
        <taxon>Tindallia</taxon>
    </lineage>
</organism>
<gene>
    <name evidence="1" type="ORF">SAMN05192551_10424</name>
</gene>
<dbReference type="RefSeq" id="WP_093371362.1">
    <property type="nucleotide sequence ID" value="NZ_FOQA01000004.1"/>
</dbReference>
<dbReference type="Proteomes" id="UP000199287">
    <property type="component" value="Unassembled WGS sequence"/>
</dbReference>
<protein>
    <submittedName>
        <fullName evidence="1">Uncharacterized protein</fullName>
    </submittedName>
</protein>
<evidence type="ECO:0000313" key="2">
    <source>
        <dbReference type="Proteomes" id="UP000199287"/>
    </source>
</evidence>
<evidence type="ECO:0000313" key="1">
    <source>
        <dbReference type="EMBL" id="SFH87953.1"/>
    </source>
</evidence>